<gene>
    <name evidence="4" type="ORF">AC230_16525</name>
</gene>
<keyword evidence="5" id="KW-1185">Reference proteome</keyword>
<feature type="signal peptide" evidence="3">
    <location>
        <begin position="1"/>
        <end position="38"/>
    </location>
</feature>
<keyword evidence="2" id="KW-0472">Membrane</keyword>
<organism evidence="4 5">
    <name type="scientific">Streptomyces caatingaensis</name>
    <dbReference type="NCBI Taxonomy" id="1678637"/>
    <lineage>
        <taxon>Bacteria</taxon>
        <taxon>Bacillati</taxon>
        <taxon>Actinomycetota</taxon>
        <taxon>Actinomycetes</taxon>
        <taxon>Kitasatosporales</taxon>
        <taxon>Streptomycetaceae</taxon>
        <taxon>Streptomyces</taxon>
    </lineage>
</organism>
<feature type="transmembrane region" description="Helical" evidence="2">
    <location>
        <begin position="186"/>
        <end position="204"/>
    </location>
</feature>
<sequence>MSAIPRALPRPLPALLAALFAALLALAGTAALAPAAHAASGLNAVAEGLKKSPVYVDPRAASQLPAADADALAKKIKDAGKPVFVAVLPNAPEFPQGTVLRDLRREVGITGLYAIRLGDKFNAGADGRVMRKSAVRNLVDDVRRNADADAKTELNAFVDGAIKDAKGHAPGSWGGGSDSGPGSTGLIVGGAVVVAGAGGAYALYRRGKKKREERERAELDALRVVVDEDITAFGEELDRLDFSPAEPGATDAMRKDYEQALDAYEEAKSRIAAARRPQDVTAVTESLDNGRFALATLAARRSGAPLPERRLPCFFDPRHGLSVADVQWAPPGGAVRTVPACQADATRIADGLEPMSRTVQTDAGPQPYWNAGPAYGPWAGGYFGGGILPAMLVGTMLGSMMSGPAYAADHSSFGGDSGPEGGDYSGSDFNSGDFGGGWDDGGGFGGGDGGGFGGGDW</sequence>
<keyword evidence="2" id="KW-1133">Transmembrane helix</keyword>
<keyword evidence="3" id="KW-0732">Signal</keyword>
<proteinExistence type="predicted"/>
<dbReference type="OrthoDB" id="4808153at2"/>
<dbReference type="Proteomes" id="UP000037288">
    <property type="component" value="Unassembled WGS sequence"/>
</dbReference>
<keyword evidence="2" id="KW-0812">Transmembrane</keyword>
<dbReference type="PATRIC" id="fig|1678637.3.peg.3561"/>
<feature type="compositionally biased region" description="Gly residues" evidence="1">
    <location>
        <begin position="433"/>
        <end position="457"/>
    </location>
</feature>
<evidence type="ECO:0000313" key="4">
    <source>
        <dbReference type="EMBL" id="KNB51902.1"/>
    </source>
</evidence>
<evidence type="ECO:0000256" key="2">
    <source>
        <dbReference type="SAM" id="Phobius"/>
    </source>
</evidence>
<feature type="chain" id="PRO_5005532821" evidence="3">
    <location>
        <begin position="39"/>
        <end position="457"/>
    </location>
</feature>
<dbReference type="STRING" id="1678637.AC230_16525"/>
<reference evidence="5" key="1">
    <citation type="submission" date="2015-07" db="EMBL/GenBank/DDBJ databases">
        <title>Draft genome sequence of Streptomyces sp. CMAA 1322, a bacterium isolated from Caatinga biome, from dry forest semiarid of Brazil.</title>
        <authorList>
            <person name="Santos S.N."/>
            <person name="Gacesa R."/>
            <person name="Taketani R.G."/>
            <person name="Long P.F."/>
            <person name="Melo I.S."/>
        </authorList>
    </citation>
    <scope>NUCLEOTIDE SEQUENCE [LARGE SCALE GENOMIC DNA]</scope>
    <source>
        <strain evidence="5">CMAA 1322</strain>
    </source>
</reference>
<comment type="caution">
    <text evidence="4">The sequence shown here is derived from an EMBL/GenBank/DDBJ whole genome shotgun (WGS) entry which is preliminary data.</text>
</comment>
<accession>A0A0K9XGU9</accession>
<dbReference type="EMBL" id="LFXA01000009">
    <property type="protein sequence ID" value="KNB51902.1"/>
    <property type="molecule type" value="Genomic_DNA"/>
</dbReference>
<dbReference type="RefSeq" id="WP_049716914.1">
    <property type="nucleotide sequence ID" value="NZ_LFXA01000009.1"/>
</dbReference>
<evidence type="ECO:0000256" key="1">
    <source>
        <dbReference type="SAM" id="MobiDB-lite"/>
    </source>
</evidence>
<evidence type="ECO:0000313" key="5">
    <source>
        <dbReference type="Proteomes" id="UP000037288"/>
    </source>
</evidence>
<dbReference type="AlphaFoldDB" id="A0A0K9XGU9"/>
<evidence type="ECO:0000256" key="3">
    <source>
        <dbReference type="SAM" id="SignalP"/>
    </source>
</evidence>
<protein>
    <submittedName>
        <fullName evidence="4">Membrane protein</fullName>
    </submittedName>
</protein>
<feature type="region of interest" description="Disordered" evidence="1">
    <location>
        <begin position="412"/>
        <end position="457"/>
    </location>
</feature>
<feature type="compositionally biased region" description="Gly residues" evidence="1">
    <location>
        <begin position="415"/>
        <end position="424"/>
    </location>
</feature>
<name>A0A0K9XGU9_9ACTN</name>